<feature type="compositionally biased region" description="Basic and acidic residues" evidence="1">
    <location>
        <begin position="276"/>
        <end position="310"/>
    </location>
</feature>
<dbReference type="SUPFAM" id="SSF52540">
    <property type="entry name" value="P-loop containing nucleoside triphosphate hydrolases"/>
    <property type="match status" value="2"/>
</dbReference>
<dbReference type="NCBIfam" id="NF041492">
    <property type="entry name" value="MobF"/>
    <property type="match status" value="1"/>
</dbReference>
<comment type="caution">
    <text evidence="3">The sequence shown here is derived from an EMBL/GenBank/DDBJ whole genome shotgun (WGS) entry which is preliminary data.</text>
</comment>
<dbReference type="Gene3D" id="2.30.30.940">
    <property type="match status" value="1"/>
</dbReference>
<organism evidence="3 4">
    <name type="scientific">Acidithiobacillus caldus</name>
    <dbReference type="NCBI Taxonomy" id="33059"/>
    <lineage>
        <taxon>Bacteria</taxon>
        <taxon>Pseudomonadati</taxon>
        <taxon>Pseudomonadota</taxon>
        <taxon>Acidithiobacillia</taxon>
        <taxon>Acidithiobacillales</taxon>
        <taxon>Acidithiobacillaceae</taxon>
        <taxon>Acidithiobacillus</taxon>
    </lineage>
</organism>
<dbReference type="InterPro" id="IPR014862">
    <property type="entry name" value="TrwC"/>
</dbReference>
<feature type="region of interest" description="Disordered" evidence="1">
    <location>
        <begin position="1103"/>
        <end position="1173"/>
    </location>
</feature>
<dbReference type="InterPro" id="IPR014059">
    <property type="entry name" value="TraI/TrwC_relax"/>
</dbReference>
<dbReference type="Gene3D" id="3.40.50.300">
    <property type="entry name" value="P-loop containing nucleotide triphosphate hydrolases"/>
    <property type="match status" value="3"/>
</dbReference>
<feature type="region of interest" description="Disordered" evidence="1">
    <location>
        <begin position="273"/>
        <end position="310"/>
    </location>
</feature>
<dbReference type="NCBIfam" id="TIGR02686">
    <property type="entry name" value="relax_trwC"/>
    <property type="match status" value="1"/>
</dbReference>
<dbReference type="SUPFAM" id="SSF55464">
    <property type="entry name" value="Origin of replication-binding domain, RBD-like"/>
    <property type="match status" value="1"/>
</dbReference>
<reference evidence="3 4" key="1">
    <citation type="submission" date="2016-06" db="EMBL/GenBank/DDBJ databases">
        <title>Gene turnover analysis identifies the evolutionary adaptation of the extremophile Acidithiobacillus caldus.</title>
        <authorList>
            <person name="Zhang X."/>
        </authorList>
    </citation>
    <scope>NUCLEOTIDE SEQUENCE [LARGE SCALE GENOMIC DNA]</scope>
    <source>
        <strain evidence="3 4">DX</strain>
    </source>
</reference>
<accession>A0A1E7YQB0</accession>
<dbReference type="Proteomes" id="UP000175616">
    <property type="component" value="Unassembled WGS sequence"/>
</dbReference>
<evidence type="ECO:0000313" key="4">
    <source>
        <dbReference type="Proteomes" id="UP000175616"/>
    </source>
</evidence>
<evidence type="ECO:0000256" key="1">
    <source>
        <dbReference type="SAM" id="MobiDB-lite"/>
    </source>
</evidence>
<name>A0A1E7YQB0_9PROT</name>
<feature type="compositionally biased region" description="Basic and acidic residues" evidence="1">
    <location>
        <begin position="1109"/>
        <end position="1147"/>
    </location>
</feature>
<dbReference type="EMBL" id="LZYE01000050">
    <property type="protein sequence ID" value="OFC38282.1"/>
    <property type="molecule type" value="Genomic_DNA"/>
</dbReference>
<feature type="domain" description="TrwC relaxase" evidence="2">
    <location>
        <begin position="10"/>
        <end position="298"/>
    </location>
</feature>
<feature type="compositionally biased region" description="Basic and acidic residues" evidence="1">
    <location>
        <begin position="1154"/>
        <end position="1173"/>
    </location>
</feature>
<dbReference type="Pfam" id="PF08751">
    <property type="entry name" value="TrwC"/>
    <property type="match status" value="1"/>
</dbReference>
<evidence type="ECO:0000313" key="3">
    <source>
        <dbReference type="EMBL" id="OFC38282.1"/>
    </source>
</evidence>
<evidence type="ECO:0000259" key="2">
    <source>
        <dbReference type="Pfam" id="PF08751"/>
    </source>
</evidence>
<proteinExistence type="predicted"/>
<dbReference type="AlphaFoldDB" id="A0A1E7YQB0"/>
<dbReference type="InterPro" id="IPR027417">
    <property type="entry name" value="P-loop_NTPase"/>
</dbReference>
<gene>
    <name evidence="3" type="ORF">BAE27_02425</name>
</gene>
<dbReference type="Pfam" id="PF13604">
    <property type="entry name" value="AAA_30"/>
    <property type="match status" value="2"/>
</dbReference>
<protein>
    <recommendedName>
        <fullName evidence="2">TrwC relaxase domain-containing protein</fullName>
    </recommendedName>
</protein>
<sequence>MISVGQISSAGGAAKYYTEEQGRLEYYQGEAAPSEWKGIGAKIAGIEGEEVTRENLEAMLSGRVKEVGEHGQIVERELGRIRVDQATGEKTLEHRAGWDFTFSAPKSVSIEAEVFGREDVLKAHQEAVEKAMGYLERHAQARINGQTVETGNLTYASFEHATTRAGDPQTHTHVVVTNVTYDSEGKAYSLESKGLYEARHAADNVYKNEMAKALEARGYQLEWDAKGNFEIRGYTREQIEAFSKRSEEIAQELKERGVTRAEASAEERQIATLASRQEKNHAESREAHAERWQEEAKAQGIRPAERGELRDRGDVGMAAAREAVFKAMAYITDKEAAFKETDLYKEAARLSQGKAGLEDLDKAVQEARKAGELRDRGDGKLTTREMQDLEKGLGDGLERGRGAHAQIMDRKEFEKAVREFEAQKSKEAGKEFRLSAEQKESARMILVGSDRFQGVQGLAGTGKTTMLEFVRKAAESKGWEVRGFSTGAAQAQKLEAESGIRSQTTKSFLMERKGDDPRARRDAELAKGALRTFGQGKKLSERKLEKLESDPRTKKAFDSQGRVYLIDRKGKIYQPDLHRQNRVVESRNLRHGGLTRTRYVIGKDGVFKQGGTLYSELAGKVHDKLRQRVERDYRRAMDQVRRDVARNGGRVGILEQTRVIAHRLNRDVQKGLLSVGFQKAERWQKAGALESLVVRAKAAIQQRQARAELVRELKAQATSLDRPMPKKTLYIHDEASQAGIKEFREVMKRTEEDGARTVFLGDRLQHQSVEAGKAFEQAQRHMPMAEMTDIRRQKTDETRSAVRAVLEGRHGEAIAGSAREVKTHQEAVKARYEGRTLTDRERQTMRAELRTAAREDNKAVIREIAKDFAARSVGERDKTAIITSTNADRREINATVREELKARGELQREREFRVLEKKDISDAERRAAAYERGDVVQFTSAHRALGVERGAEGRVLGKDDRANRVKVALEDGRIVHMRGDLRGVEAAREVTRSFAEGDRIAFLKNDKEAGFKNGESGKILEISGNRMTVEVDGQRRNVDLDRYRHIDHGYATTSVKAQGQSIEKVLVHHNTEQGRHGDRETYVNLTRAKTEVKVYTNNLEKAQQQAGMKLDKEAAHREAESRGKDADQREQQKMGREQQREADREAAKVATGSDKSKDKDKDKEKEVDLFPGR</sequence>
<dbReference type="RefSeq" id="WP_070118388.1">
    <property type="nucleotide sequence ID" value="NZ_CP133598.1"/>
</dbReference>